<dbReference type="RefSeq" id="WP_381348389.1">
    <property type="nucleotide sequence ID" value="NZ_JBHMCY010000048.1"/>
</dbReference>
<dbReference type="Proteomes" id="UP001589709">
    <property type="component" value="Unassembled WGS sequence"/>
</dbReference>
<reference evidence="1 2" key="1">
    <citation type="submission" date="2024-09" db="EMBL/GenBank/DDBJ databases">
        <authorList>
            <person name="Sun Q."/>
            <person name="Mori K."/>
        </authorList>
    </citation>
    <scope>NUCLEOTIDE SEQUENCE [LARGE SCALE GENOMIC DNA]</scope>
    <source>
        <strain evidence="1 2">JCM 6917</strain>
    </source>
</reference>
<protein>
    <submittedName>
        <fullName evidence="1">Uncharacterized protein</fullName>
    </submittedName>
</protein>
<gene>
    <name evidence="1" type="ORF">ACFF45_23350</name>
</gene>
<organism evidence="1 2">
    <name type="scientific">Streptomyces cinereospinus</name>
    <dbReference type="NCBI Taxonomy" id="285561"/>
    <lineage>
        <taxon>Bacteria</taxon>
        <taxon>Bacillati</taxon>
        <taxon>Actinomycetota</taxon>
        <taxon>Actinomycetes</taxon>
        <taxon>Kitasatosporales</taxon>
        <taxon>Streptomycetaceae</taxon>
        <taxon>Streptomyces</taxon>
    </lineage>
</organism>
<keyword evidence="2" id="KW-1185">Reference proteome</keyword>
<comment type="caution">
    <text evidence="1">The sequence shown here is derived from an EMBL/GenBank/DDBJ whole genome shotgun (WGS) entry which is preliminary data.</text>
</comment>
<proteinExistence type="predicted"/>
<evidence type="ECO:0000313" key="1">
    <source>
        <dbReference type="EMBL" id="MFB9465562.1"/>
    </source>
</evidence>
<sequence length="140" mass="14809">MQRRILVAPPSGVFAGMPAATASAWAGAPFRLWARVANTSRRPAASTGRRRQQLARLGEVHGAEDAVQHVVRAGHRLWVGHRVGLHEAQTRREVGAQAGGRAVLGGRGVDGDAPGRLVMNRQVCRVADWAGAEVARTAAA</sequence>
<evidence type="ECO:0000313" key="2">
    <source>
        <dbReference type="Proteomes" id="UP001589709"/>
    </source>
</evidence>
<accession>A0ABV5N5L9</accession>
<name>A0ABV5N5L9_9ACTN</name>
<dbReference type="EMBL" id="JBHMCY010000048">
    <property type="protein sequence ID" value="MFB9465562.1"/>
    <property type="molecule type" value="Genomic_DNA"/>
</dbReference>